<name>A0A7I9WGK3_9MYCO</name>
<protein>
    <recommendedName>
        <fullName evidence="4">AAA family ATPase</fullName>
    </recommendedName>
</protein>
<proteinExistence type="predicted"/>
<comment type="caution">
    <text evidence="2">The sequence shown here is derived from an EMBL/GenBank/DDBJ whole genome shotgun (WGS) entry which is preliminary data.</text>
</comment>
<sequence>MSPQREVVCFDCDPGKPCAEHSPTVRAKEYGRRANIQWASEIRPRKQVWLWENKIPIGTPSALAGRGGTGKTSYVLHLIARLSRGQLRGEYYGTPQRSLIWSGEDSWDKVLVPRLIAAGADLGMVGRLRLDTLVDDETLEVAPKLPLDTAPIAEAVTESGAVMALLDPIASTMSGDLHRESDVRIAVDALARVAEDTGAVMMFVRHFGKGGGNASDKMSGSHAFRDAVRSVFLFAEDGDRVIVSQDKGNYAPRGEESFAFRLESTTVDTDDGPTEVARVVELGTSEVSVGEIINRSFETDEDRDATSARRDVDDWLREVLKNGPLESNTVYDAADAAGFSKDKAKRAKARIKAEAYRETGDGPWLWRLPKGADAQESTVSTRDFAPLLPCTSEGVQSGDENQGSNSAEACSLGPATATVTVLNSRRSHDEPPPNAAAWLLEWIANNGNDDGWVKPSDAFTAGRSVGLNRDAIIKAKQVYADPPIESSGNGRGSMWRIVRDGTPEASGDQ</sequence>
<reference evidence="2 3" key="1">
    <citation type="journal article" date="2019" name="Emerg. Microbes Infect.">
        <title>Comprehensive subspecies identification of 175 nontuberculous mycobacteria species based on 7547 genomic profiles.</title>
        <authorList>
            <person name="Matsumoto Y."/>
            <person name="Kinjo T."/>
            <person name="Motooka D."/>
            <person name="Nabeya D."/>
            <person name="Jung N."/>
            <person name="Uechi K."/>
            <person name="Horii T."/>
            <person name="Iida T."/>
            <person name="Fujita J."/>
            <person name="Nakamura S."/>
        </authorList>
    </citation>
    <scope>NUCLEOTIDE SEQUENCE [LARGE SCALE GENOMIC DNA]</scope>
    <source>
        <strain evidence="2 3">JCM 13392</strain>
    </source>
</reference>
<feature type="region of interest" description="Disordered" evidence="1">
    <location>
        <begin position="481"/>
        <end position="509"/>
    </location>
</feature>
<dbReference type="InterPro" id="IPR027417">
    <property type="entry name" value="P-loop_NTPase"/>
</dbReference>
<dbReference type="EMBL" id="BLKT01000003">
    <property type="protein sequence ID" value="GFG56417.1"/>
    <property type="molecule type" value="Genomic_DNA"/>
</dbReference>
<dbReference type="SUPFAM" id="SSF52540">
    <property type="entry name" value="P-loop containing nucleoside triphosphate hydrolases"/>
    <property type="match status" value="1"/>
</dbReference>
<dbReference type="Proteomes" id="UP000465241">
    <property type="component" value="Unassembled WGS sequence"/>
</dbReference>
<dbReference type="AlphaFoldDB" id="A0A7I9WGK3"/>
<dbReference type="Pfam" id="PF13481">
    <property type="entry name" value="AAA_25"/>
    <property type="match status" value="1"/>
</dbReference>
<evidence type="ECO:0000256" key="1">
    <source>
        <dbReference type="SAM" id="MobiDB-lite"/>
    </source>
</evidence>
<dbReference type="Gene3D" id="3.40.50.300">
    <property type="entry name" value="P-loop containing nucleotide triphosphate hydrolases"/>
    <property type="match status" value="1"/>
</dbReference>
<keyword evidence="3" id="KW-1185">Reference proteome</keyword>
<dbReference type="RefSeq" id="WP_246243549.1">
    <property type="nucleotide sequence ID" value="NZ_BAAAMC010000028.1"/>
</dbReference>
<gene>
    <name evidence="2" type="ORF">MMUR_05530</name>
</gene>
<evidence type="ECO:0000313" key="2">
    <source>
        <dbReference type="EMBL" id="GFG56417.1"/>
    </source>
</evidence>
<evidence type="ECO:0008006" key="4">
    <source>
        <dbReference type="Google" id="ProtNLM"/>
    </source>
</evidence>
<organism evidence="2 3">
    <name type="scientific">Mycolicibacterium murale</name>
    <dbReference type="NCBI Taxonomy" id="182220"/>
    <lineage>
        <taxon>Bacteria</taxon>
        <taxon>Bacillati</taxon>
        <taxon>Actinomycetota</taxon>
        <taxon>Actinomycetes</taxon>
        <taxon>Mycobacteriales</taxon>
        <taxon>Mycobacteriaceae</taxon>
        <taxon>Mycolicibacterium</taxon>
    </lineage>
</organism>
<evidence type="ECO:0000313" key="3">
    <source>
        <dbReference type="Proteomes" id="UP000465241"/>
    </source>
</evidence>
<accession>A0A7I9WGK3</accession>